<proteinExistence type="inferred from homology"/>
<dbReference type="Proteomes" id="UP000014012">
    <property type="component" value="Unassembled WGS sequence"/>
</dbReference>
<gene>
    <name evidence="3" type="ORF">PLESHI_06829</name>
</gene>
<dbReference type="SUPFAM" id="SSF48452">
    <property type="entry name" value="TPR-like"/>
    <property type="match status" value="1"/>
</dbReference>
<sequence length="675" mass="77666">MLATIKKQKELLKQGRLALLSGKLSLVEAIIKQLDELAPTTLHGYLLKAKYFLKTEDFDSLHSMLSEAITQFEYNAELNYFLAISYNKKNETKNSYHYAMKAFFLDNSMSPKVNELTEELKKQTPNLNDLDKKIFTETVGYQKAFPIDENGKCIFGEKISGSNFYVGIYDKSREERSPTGLKSLPSEDQRILLACEIMPGEETSNKEVSITQDSVIAIMPLIATQTLHFTIKNKTTESNYSTSTFTENRFHYIPFKQEEHVTITSNHNFIVSNQIKMAGNNKKPKLILSIFIDGLSQYFIDNNGGLEKMMPNTHHFFAKGIQFTQCFSSGEWTYVSLASMFSGLYTHHHRVFNPSMDSQNLKKTVLFPEYLQKQGYFCTKIDGDWRSVPSSGYIKGMDRVIYQPSLYNMHTESVISETLEHMDAFKEKNNFLWICLPDLHDIADEFETSLSHQLKTPLQFRSLTKTTESSVKKKKDLGKNHRYYQQVKYIDRKLKTLYQFIEDNYDNDEIIVSLVSDHGQSYLVDSDFFMDDGRTRVPLYFRGRGVPMGKVDPSPMQQLDVFPCLLHLADIPITKQHDGNIPEVFGGKNREFTFSESVFPGQPYYAYINDKEHKFFLTTEMNTNQEGIIDLSSCHISLLDKHTNNDVTTDTQLQAKIAKMLNITLEKILAHIKDE</sequence>
<feature type="domain" description="Sulfatase N-terminal" evidence="2">
    <location>
        <begin position="287"/>
        <end position="571"/>
    </location>
</feature>
<dbReference type="InterPro" id="IPR011990">
    <property type="entry name" value="TPR-like_helical_dom_sf"/>
</dbReference>
<accession>R8AS72</accession>
<dbReference type="SUPFAM" id="SSF53649">
    <property type="entry name" value="Alkaline phosphatase-like"/>
    <property type="match status" value="1"/>
</dbReference>
<dbReference type="PANTHER" id="PTHR42693">
    <property type="entry name" value="ARYLSULFATASE FAMILY MEMBER"/>
    <property type="match status" value="1"/>
</dbReference>
<dbReference type="Pfam" id="PF00884">
    <property type="entry name" value="Sulfatase"/>
    <property type="match status" value="1"/>
</dbReference>
<dbReference type="RefSeq" id="WP_010862990.1">
    <property type="nucleotide sequence ID" value="NZ_KB944507.1"/>
</dbReference>
<dbReference type="InterPro" id="IPR050738">
    <property type="entry name" value="Sulfatase"/>
</dbReference>
<evidence type="ECO:0000313" key="4">
    <source>
        <dbReference type="Proteomes" id="UP000014012"/>
    </source>
</evidence>
<dbReference type="GO" id="GO:0004065">
    <property type="term" value="F:arylsulfatase activity"/>
    <property type="evidence" value="ECO:0007669"/>
    <property type="project" value="TreeGrafter"/>
</dbReference>
<comment type="caution">
    <text evidence="3">The sequence shown here is derived from an EMBL/GenBank/DDBJ whole genome shotgun (WGS) entry which is preliminary data.</text>
</comment>
<dbReference type="EMBL" id="AQQO01000043">
    <property type="protein sequence ID" value="EON89175.1"/>
    <property type="molecule type" value="Genomic_DNA"/>
</dbReference>
<evidence type="ECO:0000313" key="3">
    <source>
        <dbReference type="EMBL" id="EON89175.1"/>
    </source>
</evidence>
<dbReference type="HOGENOM" id="CLU_407539_0_0_6"/>
<dbReference type="PATRIC" id="fig|1315976.3.peg.1340"/>
<comment type="similarity">
    <text evidence="1">Belongs to the sulfatase family.</text>
</comment>
<dbReference type="Gene3D" id="1.25.40.10">
    <property type="entry name" value="Tetratricopeptide repeat domain"/>
    <property type="match status" value="1"/>
</dbReference>
<keyword evidence="4" id="KW-1185">Reference proteome</keyword>
<dbReference type="PANTHER" id="PTHR42693:SF33">
    <property type="entry name" value="ARYLSULFATASE"/>
    <property type="match status" value="1"/>
</dbReference>
<reference evidence="3 4" key="1">
    <citation type="journal article" date="2013" name="Genome Announc.">
        <title>Genome Sequence of Plesiomonas shigelloides Strain 302-73 (Serotype O1).</title>
        <authorList>
            <person name="Pique N."/>
            <person name="Aquilini E."/>
            <person name="Alioto T."/>
            <person name="Minana-Galbis D."/>
            <person name="Tomas J.M."/>
        </authorList>
    </citation>
    <scope>NUCLEOTIDE SEQUENCE [LARGE SCALE GENOMIC DNA]</scope>
    <source>
        <strain evidence="3 4">302-73</strain>
    </source>
</reference>
<dbReference type="InterPro" id="IPR017850">
    <property type="entry name" value="Alkaline_phosphatase_core_sf"/>
</dbReference>
<dbReference type="Gene3D" id="3.40.720.10">
    <property type="entry name" value="Alkaline Phosphatase, subunit A"/>
    <property type="match status" value="1"/>
</dbReference>
<protein>
    <submittedName>
        <fullName evidence="3">Sulfatase-domain-containing protein</fullName>
    </submittedName>
</protein>
<dbReference type="OrthoDB" id="974590at2"/>
<name>R8AS72_PLESH</name>
<evidence type="ECO:0000256" key="1">
    <source>
        <dbReference type="ARBA" id="ARBA00008779"/>
    </source>
</evidence>
<dbReference type="InterPro" id="IPR000917">
    <property type="entry name" value="Sulfatase_N"/>
</dbReference>
<evidence type="ECO:0000259" key="2">
    <source>
        <dbReference type="Pfam" id="PF00884"/>
    </source>
</evidence>
<dbReference type="AlphaFoldDB" id="R8AS72"/>
<organism evidence="3 4">
    <name type="scientific">Plesiomonas shigelloides 302-73</name>
    <dbReference type="NCBI Taxonomy" id="1315976"/>
    <lineage>
        <taxon>Bacteria</taxon>
        <taxon>Pseudomonadati</taxon>
        <taxon>Pseudomonadota</taxon>
        <taxon>Gammaproteobacteria</taxon>
        <taxon>Enterobacterales</taxon>
        <taxon>Enterobacteriaceae</taxon>
        <taxon>Plesiomonas</taxon>
    </lineage>
</organism>